<sequence>MTSRRLTQIAIAKENESQLPSALAEHRTRWASDRSTQLLSLTPRSWRCDRTRYRDLCDTDCSPQSSFSAHTSPHQSHQAPSLATERSLVSSQALLACKPGCVT</sequence>
<dbReference type="EMBL" id="BMAT01000051">
    <property type="protein sequence ID" value="GFR58556.1"/>
    <property type="molecule type" value="Genomic_DNA"/>
</dbReference>
<accession>A0AAV4EDH2</accession>
<reference evidence="2 3" key="1">
    <citation type="journal article" date="2021" name="Elife">
        <title>Chloroplast acquisition without the gene transfer in kleptoplastic sea slugs, Plakobranchus ocellatus.</title>
        <authorList>
            <person name="Maeda T."/>
            <person name="Takahashi S."/>
            <person name="Yoshida T."/>
            <person name="Shimamura S."/>
            <person name="Takaki Y."/>
            <person name="Nagai Y."/>
            <person name="Toyoda A."/>
            <person name="Suzuki Y."/>
            <person name="Arimoto A."/>
            <person name="Ishii H."/>
            <person name="Satoh N."/>
            <person name="Nishiyama T."/>
            <person name="Hasebe M."/>
            <person name="Maruyama T."/>
            <person name="Minagawa J."/>
            <person name="Obokata J."/>
            <person name="Shigenobu S."/>
        </authorList>
    </citation>
    <scope>NUCLEOTIDE SEQUENCE [LARGE SCALE GENOMIC DNA]</scope>
</reference>
<organism evidence="2 3">
    <name type="scientific">Elysia marginata</name>
    <dbReference type="NCBI Taxonomy" id="1093978"/>
    <lineage>
        <taxon>Eukaryota</taxon>
        <taxon>Metazoa</taxon>
        <taxon>Spiralia</taxon>
        <taxon>Lophotrochozoa</taxon>
        <taxon>Mollusca</taxon>
        <taxon>Gastropoda</taxon>
        <taxon>Heterobranchia</taxon>
        <taxon>Euthyneura</taxon>
        <taxon>Panpulmonata</taxon>
        <taxon>Sacoglossa</taxon>
        <taxon>Placobranchoidea</taxon>
        <taxon>Plakobranchidae</taxon>
        <taxon>Elysia</taxon>
    </lineage>
</organism>
<feature type="compositionally biased region" description="Polar residues" evidence="1">
    <location>
        <begin position="61"/>
        <end position="81"/>
    </location>
</feature>
<feature type="region of interest" description="Disordered" evidence="1">
    <location>
        <begin position="61"/>
        <end position="84"/>
    </location>
</feature>
<name>A0AAV4EDH2_9GAST</name>
<protein>
    <submittedName>
        <fullName evidence="2">Uncharacterized protein</fullName>
    </submittedName>
</protein>
<proteinExistence type="predicted"/>
<gene>
    <name evidence="2" type="ORF">ElyMa_000033500</name>
</gene>
<dbReference type="AlphaFoldDB" id="A0AAV4EDH2"/>
<evidence type="ECO:0000313" key="3">
    <source>
        <dbReference type="Proteomes" id="UP000762676"/>
    </source>
</evidence>
<comment type="caution">
    <text evidence="2">The sequence shown here is derived from an EMBL/GenBank/DDBJ whole genome shotgun (WGS) entry which is preliminary data.</text>
</comment>
<dbReference type="Proteomes" id="UP000762676">
    <property type="component" value="Unassembled WGS sequence"/>
</dbReference>
<evidence type="ECO:0000313" key="2">
    <source>
        <dbReference type="EMBL" id="GFR58556.1"/>
    </source>
</evidence>
<keyword evidence="3" id="KW-1185">Reference proteome</keyword>
<evidence type="ECO:0000256" key="1">
    <source>
        <dbReference type="SAM" id="MobiDB-lite"/>
    </source>
</evidence>